<reference evidence="2" key="1">
    <citation type="submission" date="2017-09" db="EMBL/GenBank/DDBJ databases">
        <title>Depth-based differentiation of microbial function through sediment-hosted aquifers and enrichment of novel symbionts in the deep terrestrial subsurface.</title>
        <authorList>
            <person name="Probst A.J."/>
            <person name="Ladd B."/>
            <person name="Jarett J.K."/>
            <person name="Geller-Mcgrath D.E."/>
            <person name="Sieber C.M.K."/>
            <person name="Emerson J.B."/>
            <person name="Anantharaman K."/>
            <person name="Thomas B.C."/>
            <person name="Malmstrom R."/>
            <person name="Stieglmeier M."/>
            <person name="Klingl A."/>
            <person name="Woyke T."/>
            <person name="Ryan C.M."/>
            <person name="Banfield J.F."/>
        </authorList>
    </citation>
    <scope>NUCLEOTIDE SEQUENCE [LARGE SCALE GENOMIC DNA]</scope>
</reference>
<evidence type="ECO:0000313" key="1">
    <source>
        <dbReference type="EMBL" id="PIY89348.1"/>
    </source>
</evidence>
<dbReference type="AlphaFoldDB" id="A0A2M7R6Q5"/>
<comment type="caution">
    <text evidence="1">The sequence shown here is derived from an EMBL/GenBank/DDBJ whole genome shotgun (WGS) entry which is preliminary data.</text>
</comment>
<proteinExistence type="predicted"/>
<name>A0A2M7R6Q5_9BACT</name>
<protein>
    <submittedName>
        <fullName evidence="1">Uncharacterized protein</fullName>
    </submittedName>
</protein>
<evidence type="ECO:0000313" key="2">
    <source>
        <dbReference type="Proteomes" id="UP000230767"/>
    </source>
</evidence>
<organism evidence="1 2">
    <name type="scientific">Candidatus Nealsonbacteria bacterium CG_4_10_14_0_8_um_filter_37_14</name>
    <dbReference type="NCBI Taxonomy" id="1974684"/>
    <lineage>
        <taxon>Bacteria</taxon>
        <taxon>Candidatus Nealsoniibacteriota</taxon>
    </lineage>
</organism>
<feature type="non-terminal residue" evidence="1">
    <location>
        <position position="1"/>
    </location>
</feature>
<accession>A0A2M7R6Q5</accession>
<dbReference type="EMBL" id="PFLW01000032">
    <property type="protein sequence ID" value="PIY89348.1"/>
    <property type="molecule type" value="Genomic_DNA"/>
</dbReference>
<dbReference type="Proteomes" id="UP000230767">
    <property type="component" value="Unassembled WGS sequence"/>
</dbReference>
<sequence>IFMDLDHFIDSKTALAEGKLKHPAKLKLAGFFATLLRLKSKPGLANFRLKKELKSFKKIVKIRVKIEGPSKREREILSKVFVKKPNKNNKKNIIKATKKKLSKKRVWFWAGCLAHFTA</sequence>
<gene>
    <name evidence="1" type="ORF">COY73_01125</name>
</gene>